<feature type="region of interest" description="Disordered" evidence="1">
    <location>
        <begin position="90"/>
        <end position="120"/>
    </location>
</feature>
<gene>
    <name evidence="2" type="ORF">BN1708_010664</name>
</gene>
<evidence type="ECO:0000256" key="1">
    <source>
        <dbReference type="SAM" id="MobiDB-lite"/>
    </source>
</evidence>
<name>A0A0G4KU16_VERLO</name>
<accession>A0A0G4KU16</accession>
<organism evidence="2 3">
    <name type="scientific">Verticillium longisporum</name>
    <name type="common">Verticillium dahliae var. longisporum</name>
    <dbReference type="NCBI Taxonomy" id="100787"/>
    <lineage>
        <taxon>Eukaryota</taxon>
        <taxon>Fungi</taxon>
        <taxon>Dikarya</taxon>
        <taxon>Ascomycota</taxon>
        <taxon>Pezizomycotina</taxon>
        <taxon>Sordariomycetes</taxon>
        <taxon>Hypocreomycetidae</taxon>
        <taxon>Glomerellales</taxon>
        <taxon>Plectosphaerellaceae</taxon>
        <taxon>Verticillium</taxon>
    </lineage>
</organism>
<dbReference type="Proteomes" id="UP000044602">
    <property type="component" value="Unassembled WGS sequence"/>
</dbReference>
<protein>
    <submittedName>
        <fullName evidence="2">Uncharacterized protein</fullName>
    </submittedName>
</protein>
<reference evidence="2 3" key="1">
    <citation type="submission" date="2015-05" db="EMBL/GenBank/DDBJ databases">
        <authorList>
            <person name="Wang D.B."/>
            <person name="Wang M."/>
        </authorList>
    </citation>
    <scope>NUCLEOTIDE SEQUENCE [LARGE SCALE GENOMIC DNA]</scope>
    <source>
        <strain evidence="2">VL1</strain>
    </source>
</reference>
<proteinExistence type="predicted"/>
<evidence type="ECO:0000313" key="3">
    <source>
        <dbReference type="Proteomes" id="UP000044602"/>
    </source>
</evidence>
<keyword evidence="3" id="KW-1185">Reference proteome</keyword>
<dbReference type="EMBL" id="CVQH01004224">
    <property type="protein sequence ID" value="CRK12910.1"/>
    <property type="molecule type" value="Genomic_DNA"/>
</dbReference>
<dbReference type="AlphaFoldDB" id="A0A0G4KU16"/>
<evidence type="ECO:0000313" key="2">
    <source>
        <dbReference type="EMBL" id="CRK12910.1"/>
    </source>
</evidence>
<sequence>MRGILETLDDGREAESSMEIWRVLSEAWGSKGGNAPDRVLWRPWYRYEQLAGKAAGCQQPTLGGVLPPSSPVNAIMAPLSPAPRYFAGQASGGSSLGRRRTSVASARPRQKVLSVWRESQ</sequence>